<dbReference type="GO" id="GO:0005783">
    <property type="term" value="C:endoplasmic reticulum"/>
    <property type="evidence" value="ECO:0007669"/>
    <property type="project" value="TreeGrafter"/>
</dbReference>
<keyword evidence="4 7" id="KW-1133">Transmembrane helix</keyword>
<evidence type="ECO:0000256" key="1">
    <source>
        <dbReference type="ARBA" id="ARBA00004141"/>
    </source>
</evidence>
<feature type="transmembrane region" description="Helical" evidence="7">
    <location>
        <begin position="209"/>
        <end position="233"/>
    </location>
</feature>
<evidence type="ECO:0000259" key="9">
    <source>
        <dbReference type="Pfam" id="PF01529"/>
    </source>
</evidence>
<evidence type="ECO:0000256" key="2">
    <source>
        <dbReference type="ARBA" id="ARBA00022679"/>
    </source>
</evidence>
<keyword evidence="3 7" id="KW-0812">Transmembrane</keyword>
<reference evidence="10 11" key="1">
    <citation type="submission" date="2019-11" db="UniProtKB">
        <authorList>
            <consortium name="WormBaseParasite"/>
        </authorList>
    </citation>
    <scope>IDENTIFICATION</scope>
</reference>
<dbReference type="AlphaFoldDB" id="A0A5K3EMC0"/>
<feature type="compositionally biased region" description="Polar residues" evidence="8">
    <location>
        <begin position="467"/>
        <end position="476"/>
    </location>
</feature>
<protein>
    <recommendedName>
        <fullName evidence="7">Palmitoyltransferase</fullName>
        <ecNumber evidence="7">2.3.1.225</ecNumber>
    </recommendedName>
</protein>
<dbReference type="InterPro" id="IPR001594">
    <property type="entry name" value="Palmitoyltrfase_DHHC"/>
</dbReference>
<keyword evidence="5 7" id="KW-0472">Membrane</keyword>
<keyword evidence="2 7" id="KW-0808">Transferase</keyword>
<evidence type="ECO:0000256" key="3">
    <source>
        <dbReference type="ARBA" id="ARBA00022692"/>
    </source>
</evidence>
<keyword evidence="6 7" id="KW-0012">Acyltransferase</keyword>
<feature type="region of interest" description="Disordered" evidence="8">
    <location>
        <begin position="676"/>
        <end position="701"/>
    </location>
</feature>
<dbReference type="GO" id="GO:0019706">
    <property type="term" value="F:protein-cysteine S-palmitoyltransferase activity"/>
    <property type="evidence" value="ECO:0007669"/>
    <property type="project" value="UniProtKB-EC"/>
</dbReference>
<comment type="catalytic activity">
    <reaction evidence="7">
        <text>L-cysteinyl-[protein] + hexadecanoyl-CoA = S-hexadecanoyl-L-cysteinyl-[protein] + CoA</text>
        <dbReference type="Rhea" id="RHEA:36683"/>
        <dbReference type="Rhea" id="RHEA-COMP:10131"/>
        <dbReference type="Rhea" id="RHEA-COMP:11032"/>
        <dbReference type="ChEBI" id="CHEBI:29950"/>
        <dbReference type="ChEBI" id="CHEBI:57287"/>
        <dbReference type="ChEBI" id="CHEBI:57379"/>
        <dbReference type="ChEBI" id="CHEBI:74151"/>
        <dbReference type="EC" id="2.3.1.225"/>
    </reaction>
</comment>
<dbReference type="GO" id="GO:0006612">
    <property type="term" value="P:protein targeting to membrane"/>
    <property type="evidence" value="ECO:0007669"/>
    <property type="project" value="TreeGrafter"/>
</dbReference>
<dbReference type="PANTHER" id="PTHR22883:SF488">
    <property type="entry name" value="PALMITOYLTRANSFERASE"/>
    <property type="match status" value="1"/>
</dbReference>
<dbReference type="PANTHER" id="PTHR22883">
    <property type="entry name" value="ZINC FINGER DHHC DOMAIN CONTAINING PROTEIN"/>
    <property type="match status" value="1"/>
</dbReference>
<evidence type="ECO:0000256" key="6">
    <source>
        <dbReference type="ARBA" id="ARBA00023315"/>
    </source>
</evidence>
<feature type="region of interest" description="Disordered" evidence="8">
    <location>
        <begin position="430"/>
        <end position="476"/>
    </location>
</feature>
<feature type="transmembrane region" description="Helical" evidence="7">
    <location>
        <begin position="173"/>
        <end position="197"/>
    </location>
</feature>
<dbReference type="InterPro" id="IPR039859">
    <property type="entry name" value="PFA4/ZDH16/20/ERF2-like"/>
</dbReference>
<dbReference type="EC" id="2.3.1.225" evidence="7"/>
<evidence type="ECO:0000256" key="7">
    <source>
        <dbReference type="RuleBase" id="RU079119"/>
    </source>
</evidence>
<dbReference type="Pfam" id="PF01529">
    <property type="entry name" value="DHHC"/>
    <property type="match status" value="1"/>
</dbReference>
<proteinExistence type="inferred from homology"/>
<evidence type="ECO:0000256" key="8">
    <source>
        <dbReference type="SAM" id="MobiDB-lite"/>
    </source>
</evidence>
<evidence type="ECO:0000256" key="5">
    <source>
        <dbReference type="ARBA" id="ARBA00023136"/>
    </source>
</evidence>
<accession>A0A5K3EMC0</accession>
<evidence type="ECO:0000256" key="4">
    <source>
        <dbReference type="ARBA" id="ARBA00022989"/>
    </source>
</evidence>
<name>A0A5K3EMC0_MESCO</name>
<dbReference type="GO" id="GO:0016020">
    <property type="term" value="C:membrane"/>
    <property type="evidence" value="ECO:0007669"/>
    <property type="project" value="UniProtKB-SubCell"/>
</dbReference>
<feature type="transmembrane region" description="Helical" evidence="7">
    <location>
        <begin position="68"/>
        <end position="87"/>
    </location>
</feature>
<sequence>WLKRFVCDFCSSVVFLVYGLLHGALRRFFSINMNILDLLPAVASWALLIILNTIYFVFICFEFSQNTSWALFIIHLVFVLFVVIIFARTTFMDPGYFPVALDTEANYYDDIDAPLFHEYEVRGTVVKMKWCSTCRFYRLPRSTHCSTCNKCVENFDHHCPWVNNCIGRRNYRYFLTFLVALSLDMVVVFFVSLLFIMRSSQPLKYYTNIIAVVLMAFVGMIFLPVFSLTMFHVGILSKGYTTNEHVTKKFPSKSNPYSANCSSHWTRLCCTSEYPSHVDAASVKEMVKVNERKRKMYKRLAAEKRNRVADLSKKAGDDASEFCLASVNGDRFSRKAVGGASGRPLLGPTGDYDVADAPEAKVASYAWSPECPSVTTVPRLCPSPKESKSLSEPPSRSQGGDPTAMSLSAWSNEDAASLGTLDRLVALRGASEQREGGEGSARSGRNQPTAMGAIHPGTRSLGARSAGGTTRAQSSGIVVVEGRGGGDGSSLLSGASGTTTNTGPTPFTLFGGLHGVLPHSTNRESESYCNFYENGSVGVSSLVGGRSSSGGGGGGGGGLADADSGCYQNGYASSSGAGAATANSHTDIPVASVTGKADGETSGSSTGVCPFSRVSFVQPCDPPIGSRHFVSGVPLSRSLVRPQNGGPVSPRDFAGGPDRRFSALFTPQAIAPCASLESLGSTSTGGAGSSLALDDRNRPSS</sequence>
<dbReference type="PROSITE" id="PS50216">
    <property type="entry name" value="DHHC"/>
    <property type="match status" value="1"/>
</dbReference>
<feature type="region of interest" description="Disordered" evidence="8">
    <location>
        <begin position="374"/>
        <end position="407"/>
    </location>
</feature>
<feature type="transmembrane region" description="Helical" evidence="7">
    <location>
        <begin position="41"/>
        <end position="61"/>
    </location>
</feature>
<evidence type="ECO:0000313" key="11">
    <source>
        <dbReference type="WBParaSite" id="MCU_001667-RD"/>
    </source>
</evidence>
<evidence type="ECO:0000313" key="10">
    <source>
        <dbReference type="WBParaSite" id="MCU_001667-RC"/>
    </source>
</evidence>
<feature type="domain" description="Palmitoyltransferase DHHC" evidence="9">
    <location>
        <begin position="128"/>
        <end position="248"/>
    </location>
</feature>
<feature type="transmembrane region" description="Helical" evidence="7">
    <location>
        <begin position="5"/>
        <end position="21"/>
    </location>
</feature>
<comment type="domain">
    <text evidence="7">The DHHC domain is required for palmitoyltransferase activity.</text>
</comment>
<comment type="similarity">
    <text evidence="7">Belongs to the DHHC palmitoyltransferase family.</text>
</comment>
<dbReference type="GO" id="GO:0005794">
    <property type="term" value="C:Golgi apparatus"/>
    <property type="evidence" value="ECO:0007669"/>
    <property type="project" value="TreeGrafter"/>
</dbReference>
<dbReference type="WBParaSite" id="MCU_001667-RD">
    <property type="protein sequence ID" value="MCU_001667-RD"/>
    <property type="gene ID" value="MCU_001667"/>
</dbReference>
<comment type="subcellular location">
    <subcellularLocation>
        <location evidence="1">Membrane</location>
        <topology evidence="1">Multi-pass membrane protein</topology>
    </subcellularLocation>
</comment>
<dbReference type="WBParaSite" id="MCU_001667-RC">
    <property type="protein sequence ID" value="MCU_001667-RC"/>
    <property type="gene ID" value="MCU_001667"/>
</dbReference>
<organism evidence="10">
    <name type="scientific">Mesocestoides corti</name>
    <name type="common">Flatworm</name>
    <dbReference type="NCBI Taxonomy" id="53468"/>
    <lineage>
        <taxon>Eukaryota</taxon>
        <taxon>Metazoa</taxon>
        <taxon>Spiralia</taxon>
        <taxon>Lophotrochozoa</taxon>
        <taxon>Platyhelminthes</taxon>
        <taxon>Cestoda</taxon>
        <taxon>Eucestoda</taxon>
        <taxon>Cyclophyllidea</taxon>
        <taxon>Mesocestoididae</taxon>
        <taxon>Mesocestoides</taxon>
    </lineage>
</organism>